<protein>
    <submittedName>
        <fullName evidence="1">Uncharacterized protein</fullName>
    </submittedName>
</protein>
<sequence>MGGQVDKGGPTTVITFTPQYSITQRLIDI</sequence>
<proteinExistence type="predicted"/>
<comment type="caution">
    <text evidence="1">The sequence shown here is derived from an EMBL/GenBank/DDBJ whole genome shotgun (WGS) entry which is preliminary data.</text>
</comment>
<dbReference type="Proteomes" id="UP000634136">
    <property type="component" value="Unassembled WGS sequence"/>
</dbReference>
<name>A0A834SJ83_9FABA</name>
<dbReference type="AlphaFoldDB" id="A0A834SJ83"/>
<evidence type="ECO:0000313" key="1">
    <source>
        <dbReference type="EMBL" id="KAF7804597.1"/>
    </source>
</evidence>
<keyword evidence="2" id="KW-1185">Reference proteome</keyword>
<gene>
    <name evidence="1" type="ORF">G2W53_043708</name>
</gene>
<dbReference type="EMBL" id="JAAIUW010000013">
    <property type="protein sequence ID" value="KAF7804597.1"/>
    <property type="molecule type" value="Genomic_DNA"/>
</dbReference>
<organism evidence="1 2">
    <name type="scientific">Senna tora</name>
    <dbReference type="NCBI Taxonomy" id="362788"/>
    <lineage>
        <taxon>Eukaryota</taxon>
        <taxon>Viridiplantae</taxon>
        <taxon>Streptophyta</taxon>
        <taxon>Embryophyta</taxon>
        <taxon>Tracheophyta</taxon>
        <taxon>Spermatophyta</taxon>
        <taxon>Magnoliopsida</taxon>
        <taxon>eudicotyledons</taxon>
        <taxon>Gunneridae</taxon>
        <taxon>Pentapetalae</taxon>
        <taxon>rosids</taxon>
        <taxon>fabids</taxon>
        <taxon>Fabales</taxon>
        <taxon>Fabaceae</taxon>
        <taxon>Caesalpinioideae</taxon>
        <taxon>Cassia clade</taxon>
        <taxon>Senna</taxon>
    </lineage>
</organism>
<reference evidence="1" key="1">
    <citation type="submission" date="2020-09" db="EMBL/GenBank/DDBJ databases">
        <title>Genome-Enabled Discovery of Anthraquinone Biosynthesis in Senna tora.</title>
        <authorList>
            <person name="Kang S.-H."/>
            <person name="Pandey R.P."/>
            <person name="Lee C.-M."/>
            <person name="Sim J.-S."/>
            <person name="Jeong J.-T."/>
            <person name="Choi B.-S."/>
            <person name="Jung M."/>
            <person name="Ginzburg D."/>
            <person name="Zhao K."/>
            <person name="Won S.Y."/>
            <person name="Oh T.-J."/>
            <person name="Yu Y."/>
            <person name="Kim N.-H."/>
            <person name="Lee O.R."/>
            <person name="Lee T.-H."/>
            <person name="Bashyal P."/>
            <person name="Kim T.-S."/>
            <person name="Lee W.-H."/>
            <person name="Kawkins C."/>
            <person name="Kim C.-K."/>
            <person name="Kim J.S."/>
            <person name="Ahn B.O."/>
            <person name="Rhee S.Y."/>
            <person name="Sohng J.K."/>
        </authorList>
    </citation>
    <scope>NUCLEOTIDE SEQUENCE</scope>
    <source>
        <tissue evidence="1">Leaf</tissue>
    </source>
</reference>
<evidence type="ECO:0000313" key="2">
    <source>
        <dbReference type="Proteomes" id="UP000634136"/>
    </source>
</evidence>
<accession>A0A834SJ83</accession>